<keyword evidence="2" id="KW-1185">Reference proteome</keyword>
<comment type="caution">
    <text evidence="1">The sequence shown here is derived from an EMBL/GenBank/DDBJ whole genome shotgun (WGS) entry which is preliminary data.</text>
</comment>
<accession>A0ACB9LXV6</accession>
<sequence length="122" mass="14218">MSGGIVHRRLTEERKAWLKNHPLGINLCIFKAWKPAITVKQILVGIRDLLDRPNPAQTEGYRLFIEVLTLSPSTRARFPLYCFTRCQRQTTYDEGKYHVCIVEGCTPFDRLNFREMRSSALF</sequence>
<organism evidence="1 2">
    <name type="scientific">Bauhinia variegata</name>
    <name type="common">Purple orchid tree</name>
    <name type="synonym">Phanera variegata</name>
    <dbReference type="NCBI Taxonomy" id="167791"/>
    <lineage>
        <taxon>Eukaryota</taxon>
        <taxon>Viridiplantae</taxon>
        <taxon>Streptophyta</taxon>
        <taxon>Embryophyta</taxon>
        <taxon>Tracheophyta</taxon>
        <taxon>Spermatophyta</taxon>
        <taxon>Magnoliopsida</taxon>
        <taxon>eudicotyledons</taxon>
        <taxon>Gunneridae</taxon>
        <taxon>Pentapetalae</taxon>
        <taxon>rosids</taxon>
        <taxon>fabids</taxon>
        <taxon>Fabales</taxon>
        <taxon>Fabaceae</taxon>
        <taxon>Cercidoideae</taxon>
        <taxon>Cercideae</taxon>
        <taxon>Bauhiniinae</taxon>
        <taxon>Bauhinia</taxon>
    </lineage>
</organism>
<evidence type="ECO:0000313" key="1">
    <source>
        <dbReference type="EMBL" id="KAI4316679.1"/>
    </source>
</evidence>
<evidence type="ECO:0000313" key="2">
    <source>
        <dbReference type="Proteomes" id="UP000828941"/>
    </source>
</evidence>
<name>A0ACB9LXV6_BAUVA</name>
<reference evidence="1 2" key="1">
    <citation type="journal article" date="2022" name="DNA Res.">
        <title>Chromosomal-level genome assembly of the orchid tree Bauhinia variegata (Leguminosae; Cercidoideae) supports the allotetraploid origin hypothesis of Bauhinia.</title>
        <authorList>
            <person name="Zhong Y."/>
            <person name="Chen Y."/>
            <person name="Zheng D."/>
            <person name="Pang J."/>
            <person name="Liu Y."/>
            <person name="Luo S."/>
            <person name="Meng S."/>
            <person name="Qian L."/>
            <person name="Wei D."/>
            <person name="Dai S."/>
            <person name="Zhou R."/>
        </authorList>
    </citation>
    <scope>NUCLEOTIDE SEQUENCE [LARGE SCALE GENOMIC DNA]</scope>
    <source>
        <strain evidence="1">BV-YZ2020</strain>
    </source>
</reference>
<gene>
    <name evidence="1" type="ORF">L6164_024635</name>
</gene>
<dbReference type="EMBL" id="CM039435">
    <property type="protein sequence ID" value="KAI4316679.1"/>
    <property type="molecule type" value="Genomic_DNA"/>
</dbReference>
<protein>
    <submittedName>
        <fullName evidence="1">Uncharacterized protein</fullName>
    </submittedName>
</protein>
<proteinExistence type="predicted"/>
<dbReference type="Proteomes" id="UP000828941">
    <property type="component" value="Chromosome 10"/>
</dbReference>